<dbReference type="EnsemblPlants" id="Zm00001eb313180_T001">
    <property type="protein sequence ID" value="Zm00001eb313180_P001"/>
    <property type="gene ID" value="Zm00001eb313180"/>
</dbReference>
<feature type="compositionally biased region" description="Basic and acidic residues" evidence="1">
    <location>
        <begin position="290"/>
        <end position="302"/>
    </location>
</feature>
<evidence type="ECO:0000313" key="2">
    <source>
        <dbReference type="EnsemblPlants" id="Zm00001eb313180_P001"/>
    </source>
</evidence>
<keyword evidence="3" id="KW-1185">Reference proteome</keyword>
<evidence type="ECO:0000256" key="1">
    <source>
        <dbReference type="SAM" id="MobiDB-lite"/>
    </source>
</evidence>
<feature type="region of interest" description="Disordered" evidence="1">
    <location>
        <begin position="184"/>
        <end position="208"/>
    </location>
</feature>
<name>A0A804Q930_MAIZE</name>
<feature type="region of interest" description="Disordered" evidence="1">
    <location>
        <begin position="260"/>
        <end position="316"/>
    </location>
</feature>
<dbReference type="AlphaFoldDB" id="A0A804Q930"/>
<dbReference type="Gramene" id="Zm00001eb313180_T001">
    <property type="protein sequence ID" value="Zm00001eb313180_P001"/>
    <property type="gene ID" value="Zm00001eb313180"/>
</dbReference>
<accession>A0A804Q930</accession>
<dbReference type="Proteomes" id="UP000007305">
    <property type="component" value="Chromosome 7"/>
</dbReference>
<reference evidence="2" key="3">
    <citation type="submission" date="2021-05" db="UniProtKB">
        <authorList>
            <consortium name="EnsemblPlants"/>
        </authorList>
    </citation>
    <scope>IDENTIFICATION</scope>
    <source>
        <strain evidence="2">cv. B73</strain>
    </source>
</reference>
<protein>
    <submittedName>
        <fullName evidence="2">Uncharacterized protein</fullName>
    </submittedName>
</protein>
<dbReference type="InParanoid" id="A0A804Q930"/>
<reference evidence="2" key="2">
    <citation type="submission" date="2019-07" db="EMBL/GenBank/DDBJ databases">
        <authorList>
            <person name="Seetharam A."/>
            <person name="Woodhouse M."/>
            <person name="Cannon E."/>
        </authorList>
    </citation>
    <scope>NUCLEOTIDE SEQUENCE [LARGE SCALE GENOMIC DNA]</scope>
    <source>
        <strain evidence="2">cv. B73</strain>
    </source>
</reference>
<sequence>MNLLPHVRSLQHSQLLVEELLEPLHALGLQRGGHGNIATLAGAVQQVHEPRVIHERRRQQRRLAPPEVGVVRRHPQPADHPQVRAAQPLARYRRQVRRLQVIQQRAHILVPVPRRRAEPTCAETQRVGQEVADAGRRGGAHHRVAEEGVRQRRGQAGAHVHHRVEAGLGVVSQRACRARAPPDVRHQRAERGHRAGAGAQGGGLRAGHAEDRAGVLRLASGRGAGGYCCWPGGAAAVLVGVVEEGGGSSEQWARPEWRAVKRRGRGGGVSTGDAGPRSDEVEGAAAVDDEVVHRRAERHAAAPEKGNLQRVETTGT</sequence>
<evidence type="ECO:0000313" key="3">
    <source>
        <dbReference type="Proteomes" id="UP000007305"/>
    </source>
</evidence>
<organism evidence="2 3">
    <name type="scientific">Zea mays</name>
    <name type="common">Maize</name>
    <dbReference type="NCBI Taxonomy" id="4577"/>
    <lineage>
        <taxon>Eukaryota</taxon>
        <taxon>Viridiplantae</taxon>
        <taxon>Streptophyta</taxon>
        <taxon>Embryophyta</taxon>
        <taxon>Tracheophyta</taxon>
        <taxon>Spermatophyta</taxon>
        <taxon>Magnoliopsida</taxon>
        <taxon>Liliopsida</taxon>
        <taxon>Poales</taxon>
        <taxon>Poaceae</taxon>
        <taxon>PACMAD clade</taxon>
        <taxon>Panicoideae</taxon>
        <taxon>Andropogonodae</taxon>
        <taxon>Andropogoneae</taxon>
        <taxon>Tripsacinae</taxon>
        <taxon>Zea</taxon>
    </lineage>
</organism>
<dbReference type="FunCoup" id="A0A804Q930">
    <property type="interactions" value="5"/>
</dbReference>
<proteinExistence type="predicted"/>
<feature type="compositionally biased region" description="Basic and acidic residues" evidence="1">
    <location>
        <begin position="184"/>
        <end position="193"/>
    </location>
</feature>
<reference evidence="3" key="1">
    <citation type="submission" date="2015-12" db="EMBL/GenBank/DDBJ databases">
        <title>Update maize B73 reference genome by single molecule sequencing technologies.</title>
        <authorList>
            <consortium name="Maize Genome Sequencing Project"/>
            <person name="Ware D."/>
        </authorList>
    </citation>
    <scope>NUCLEOTIDE SEQUENCE [LARGE SCALE GENOMIC DNA]</scope>
    <source>
        <strain evidence="3">cv. B73</strain>
    </source>
</reference>